<dbReference type="STRING" id="6669.E9GZ32"/>
<keyword evidence="1" id="KW-0732">Signal</keyword>
<sequence>MSKIIIGMNQSKNFAFFVFLTIPILLFWTSCCAEHDDFVSTRFAQFLNHSELSPPLRQLWKKTIPDELKDAKHGIVMGVSSEKCDNGKVNLTIDWDGSPVNHTCFTSKYPLPVKEDIEPYITCDKLPPGNYSPTHYCMDTVVQYNSSIPTYEGHRPLWPIFGEYQFVPPQRWLHNVEHGAIIMLYHPCAEPSEILKLKKLVKSCLWKYVITPWNMLSREMPFALVAWGCRLQMAKVDSGIARYFIRSKAFRGPESHYLKQGQFSVGLIEASNPPGDTNLDRVLC</sequence>
<gene>
    <name evidence="2" type="ORF">DAPPUDRAFT_306830</name>
</gene>
<dbReference type="PROSITE" id="PS51257">
    <property type="entry name" value="PROKAR_LIPOPROTEIN"/>
    <property type="match status" value="1"/>
</dbReference>
<reference evidence="2 3" key="1">
    <citation type="journal article" date="2011" name="Science">
        <title>The ecoresponsive genome of Daphnia pulex.</title>
        <authorList>
            <person name="Colbourne J.K."/>
            <person name="Pfrender M.E."/>
            <person name="Gilbert D."/>
            <person name="Thomas W.K."/>
            <person name="Tucker A."/>
            <person name="Oakley T.H."/>
            <person name="Tokishita S."/>
            <person name="Aerts A."/>
            <person name="Arnold G.J."/>
            <person name="Basu M.K."/>
            <person name="Bauer D.J."/>
            <person name="Caceres C.E."/>
            <person name="Carmel L."/>
            <person name="Casola C."/>
            <person name="Choi J.H."/>
            <person name="Detter J.C."/>
            <person name="Dong Q."/>
            <person name="Dusheyko S."/>
            <person name="Eads B.D."/>
            <person name="Frohlich T."/>
            <person name="Geiler-Samerotte K.A."/>
            <person name="Gerlach D."/>
            <person name="Hatcher P."/>
            <person name="Jogdeo S."/>
            <person name="Krijgsveld J."/>
            <person name="Kriventseva E.V."/>
            <person name="Kultz D."/>
            <person name="Laforsch C."/>
            <person name="Lindquist E."/>
            <person name="Lopez J."/>
            <person name="Manak J.R."/>
            <person name="Muller J."/>
            <person name="Pangilinan J."/>
            <person name="Patwardhan R.P."/>
            <person name="Pitluck S."/>
            <person name="Pritham E.J."/>
            <person name="Rechtsteiner A."/>
            <person name="Rho M."/>
            <person name="Rogozin I.B."/>
            <person name="Sakarya O."/>
            <person name="Salamov A."/>
            <person name="Schaack S."/>
            <person name="Shapiro H."/>
            <person name="Shiga Y."/>
            <person name="Skalitzky C."/>
            <person name="Smith Z."/>
            <person name="Souvorov A."/>
            <person name="Sung W."/>
            <person name="Tang Z."/>
            <person name="Tsuchiya D."/>
            <person name="Tu H."/>
            <person name="Vos H."/>
            <person name="Wang M."/>
            <person name="Wolf Y.I."/>
            <person name="Yamagata H."/>
            <person name="Yamada T."/>
            <person name="Ye Y."/>
            <person name="Shaw J.R."/>
            <person name="Andrews J."/>
            <person name="Crease T.J."/>
            <person name="Tang H."/>
            <person name="Lucas S.M."/>
            <person name="Robertson H.M."/>
            <person name="Bork P."/>
            <person name="Koonin E.V."/>
            <person name="Zdobnov E.M."/>
            <person name="Grigoriev I.V."/>
            <person name="Lynch M."/>
            <person name="Boore J.L."/>
        </authorList>
    </citation>
    <scope>NUCLEOTIDE SEQUENCE [LARGE SCALE GENOMIC DNA]</scope>
</reference>
<dbReference type="AlphaFoldDB" id="E9GZ32"/>
<dbReference type="OrthoDB" id="5960270at2759"/>
<dbReference type="InterPro" id="IPR021454">
    <property type="entry name" value="DUF3105"/>
</dbReference>
<feature type="chain" id="PRO_5003237869" description="DUF3105 domain-containing protein" evidence="1">
    <location>
        <begin position="34"/>
        <end position="284"/>
    </location>
</feature>
<dbReference type="KEGG" id="dpx:DAPPUDRAFT_306830"/>
<dbReference type="OMA" id="WARFGEY"/>
<organism evidence="2 3">
    <name type="scientific">Daphnia pulex</name>
    <name type="common">Water flea</name>
    <dbReference type="NCBI Taxonomy" id="6669"/>
    <lineage>
        <taxon>Eukaryota</taxon>
        <taxon>Metazoa</taxon>
        <taxon>Ecdysozoa</taxon>
        <taxon>Arthropoda</taxon>
        <taxon>Crustacea</taxon>
        <taxon>Branchiopoda</taxon>
        <taxon>Diplostraca</taxon>
        <taxon>Cladocera</taxon>
        <taxon>Anomopoda</taxon>
        <taxon>Daphniidae</taxon>
        <taxon>Daphnia</taxon>
    </lineage>
</organism>
<dbReference type="PhylomeDB" id="E9GZ32"/>
<dbReference type="GO" id="GO:0005737">
    <property type="term" value="C:cytoplasm"/>
    <property type="evidence" value="ECO:0000318"/>
    <property type="project" value="GO_Central"/>
</dbReference>
<name>E9GZ32_DAPPU</name>
<accession>E9GZ32</accession>
<dbReference type="eggNOG" id="ENOG502QWJX">
    <property type="taxonomic scope" value="Eukaryota"/>
</dbReference>
<keyword evidence="3" id="KW-1185">Reference proteome</keyword>
<dbReference type="EMBL" id="GL732576">
    <property type="protein sequence ID" value="EFX75302.1"/>
    <property type="molecule type" value="Genomic_DNA"/>
</dbReference>
<protein>
    <recommendedName>
        <fullName evidence="4">DUF3105 domain-containing protein</fullName>
    </recommendedName>
</protein>
<dbReference type="PANTHER" id="PTHR34179:SF1">
    <property type="entry name" value="TUMOR PROTEIN P53-INDUCIBLE PROTEIN 13"/>
    <property type="match status" value="1"/>
</dbReference>
<dbReference type="HOGENOM" id="CLU_067484_1_0_1"/>
<dbReference type="PANTHER" id="PTHR34179">
    <property type="entry name" value="TUMOR PROTEIN P53-INDUCIBLE PROTEIN 13"/>
    <property type="match status" value="1"/>
</dbReference>
<evidence type="ECO:0000313" key="2">
    <source>
        <dbReference type="EMBL" id="EFX75302.1"/>
    </source>
</evidence>
<feature type="signal peptide" evidence="1">
    <location>
        <begin position="1"/>
        <end position="33"/>
    </location>
</feature>
<dbReference type="Pfam" id="PF11303">
    <property type="entry name" value="DUF3105"/>
    <property type="match status" value="1"/>
</dbReference>
<evidence type="ECO:0000313" key="3">
    <source>
        <dbReference type="Proteomes" id="UP000000305"/>
    </source>
</evidence>
<dbReference type="Proteomes" id="UP000000305">
    <property type="component" value="Unassembled WGS sequence"/>
</dbReference>
<evidence type="ECO:0008006" key="4">
    <source>
        <dbReference type="Google" id="ProtNLM"/>
    </source>
</evidence>
<proteinExistence type="predicted"/>
<evidence type="ECO:0000256" key="1">
    <source>
        <dbReference type="SAM" id="SignalP"/>
    </source>
</evidence>
<dbReference type="InParanoid" id="E9GZ32"/>